<dbReference type="PhylomeDB" id="Q2RS85"/>
<organism evidence="4 5">
    <name type="scientific">Rhodospirillum rubrum (strain ATCC 11170 / ATH 1.1.1 / DSM 467 / LMG 4362 / NCIMB 8255 / S1)</name>
    <dbReference type="NCBI Taxonomy" id="269796"/>
    <lineage>
        <taxon>Bacteria</taxon>
        <taxon>Pseudomonadati</taxon>
        <taxon>Pseudomonadota</taxon>
        <taxon>Alphaproteobacteria</taxon>
        <taxon>Rhodospirillales</taxon>
        <taxon>Rhodospirillaceae</taxon>
        <taxon>Rhodospirillum</taxon>
    </lineage>
</organism>
<feature type="binding site" evidence="3">
    <location>
        <begin position="18"/>
        <end position="25"/>
    </location>
    <ligand>
        <name>substrate</name>
    </ligand>
</feature>
<dbReference type="HOGENOM" id="CLU_033323_9_4_5"/>
<dbReference type="STRING" id="269796.Rru_A2210"/>
<dbReference type="GO" id="GO:0016853">
    <property type="term" value="F:isomerase activity"/>
    <property type="evidence" value="ECO:0007669"/>
    <property type="project" value="UniProtKB-KW"/>
</dbReference>
<dbReference type="GO" id="GO:0004331">
    <property type="term" value="F:fructose-2,6-bisphosphate 2-phosphatase activity"/>
    <property type="evidence" value="ECO:0007669"/>
    <property type="project" value="TreeGrafter"/>
</dbReference>
<accession>Q2RS85</accession>
<feature type="active site" description="Tele-phosphohistidine intermediate" evidence="2">
    <location>
        <position position="19"/>
    </location>
</feature>
<protein>
    <submittedName>
        <fullName evidence="4">Phosphoglycerate/bisphosphoglycerate mutase</fullName>
        <ecNumber evidence="4">5.4.2.-</ecNumber>
    </submittedName>
</protein>
<evidence type="ECO:0000256" key="2">
    <source>
        <dbReference type="PIRSR" id="PIRSR613078-1"/>
    </source>
</evidence>
<feature type="binding site" evidence="3">
    <location>
        <position position="68"/>
    </location>
    <ligand>
        <name>substrate</name>
    </ligand>
</feature>
<feature type="active site" description="Proton donor/acceptor" evidence="2">
    <location>
        <position position="92"/>
    </location>
</feature>
<dbReference type="GO" id="GO:0045820">
    <property type="term" value="P:negative regulation of glycolytic process"/>
    <property type="evidence" value="ECO:0007669"/>
    <property type="project" value="TreeGrafter"/>
</dbReference>
<evidence type="ECO:0000313" key="5">
    <source>
        <dbReference type="Proteomes" id="UP000001929"/>
    </source>
</evidence>
<dbReference type="GO" id="GO:0005829">
    <property type="term" value="C:cytosol"/>
    <property type="evidence" value="ECO:0007669"/>
    <property type="project" value="TreeGrafter"/>
</dbReference>
<dbReference type="RefSeq" id="WP_011389865.1">
    <property type="nucleotide sequence ID" value="NC_007643.1"/>
</dbReference>
<keyword evidence="4" id="KW-0413">Isomerase</keyword>
<gene>
    <name evidence="4" type="ordered locus">Rru_A2210</name>
</gene>
<keyword evidence="5" id="KW-1185">Reference proteome</keyword>
<dbReference type="PANTHER" id="PTHR46517:SF1">
    <property type="entry name" value="FRUCTOSE-2,6-BISPHOSPHATASE TIGAR"/>
    <property type="match status" value="1"/>
</dbReference>
<dbReference type="InterPro" id="IPR051695">
    <property type="entry name" value="Phosphoglycerate_Mutase"/>
</dbReference>
<evidence type="ECO:0000313" key="4">
    <source>
        <dbReference type="EMBL" id="ABC23010.1"/>
    </source>
</evidence>
<keyword evidence="1" id="KW-0378">Hydrolase</keyword>
<dbReference type="PANTHER" id="PTHR46517">
    <property type="entry name" value="FRUCTOSE-2,6-BISPHOSPHATASE TIGAR"/>
    <property type="match status" value="1"/>
</dbReference>
<dbReference type="Pfam" id="PF00300">
    <property type="entry name" value="His_Phos_1"/>
    <property type="match status" value="1"/>
</dbReference>
<dbReference type="EnsemblBacteria" id="ABC23010">
    <property type="protein sequence ID" value="ABC23010"/>
    <property type="gene ID" value="Rru_A2210"/>
</dbReference>
<evidence type="ECO:0000256" key="1">
    <source>
        <dbReference type="ARBA" id="ARBA00022801"/>
    </source>
</evidence>
<dbReference type="eggNOG" id="COG0406">
    <property type="taxonomic scope" value="Bacteria"/>
</dbReference>
<dbReference type="AlphaFoldDB" id="Q2RS85"/>
<dbReference type="EC" id="5.4.2.-" evidence="4"/>
<reference evidence="4 5" key="1">
    <citation type="journal article" date="2011" name="Stand. Genomic Sci.">
        <title>Complete genome sequence of Rhodospirillum rubrum type strain (S1).</title>
        <authorList>
            <person name="Munk A.C."/>
            <person name="Copeland A."/>
            <person name="Lucas S."/>
            <person name="Lapidus A."/>
            <person name="Del Rio T.G."/>
            <person name="Barry K."/>
            <person name="Detter J.C."/>
            <person name="Hammon N."/>
            <person name="Israni S."/>
            <person name="Pitluck S."/>
            <person name="Brettin T."/>
            <person name="Bruce D."/>
            <person name="Han C."/>
            <person name="Tapia R."/>
            <person name="Gilna P."/>
            <person name="Schmutz J."/>
            <person name="Larimer F."/>
            <person name="Land M."/>
            <person name="Kyrpides N.C."/>
            <person name="Mavromatis K."/>
            <person name="Richardson P."/>
            <person name="Rohde M."/>
            <person name="Goker M."/>
            <person name="Klenk H.P."/>
            <person name="Zhang Y."/>
            <person name="Roberts G.P."/>
            <person name="Reslewic S."/>
            <person name="Schwartz D.C."/>
        </authorList>
    </citation>
    <scope>NUCLEOTIDE SEQUENCE [LARGE SCALE GENOMIC DNA]</scope>
    <source>
        <strain evidence="5">ATCC 11170 / ATH 1.1.1 / DSM 467 / LMG 4362 / NCIMB 8255 / S1</strain>
    </source>
</reference>
<dbReference type="PATRIC" id="fig|269796.9.peg.2307"/>
<dbReference type="CDD" id="cd07067">
    <property type="entry name" value="HP_PGM_like"/>
    <property type="match status" value="1"/>
</dbReference>
<dbReference type="KEGG" id="rru:Rru_A2210"/>
<dbReference type="Proteomes" id="UP000001929">
    <property type="component" value="Chromosome"/>
</dbReference>
<sequence>MAPAQASGLFDGPFYFVRHGESVTNRGELIGGWLDVPLSEEGERQAEAVADCLAAEPIRAIVCSTLRRTSQTAAPLAGRLGLVPLIVDQVKERHWGDLEGRPMAEKPDNLETPPGGESWLAFRDRVWEGFQAVRVAAPALIVGHSGTMRVLRDRLGIGDSVERIGNARPVRFDPPATATAGWTMTLLLPSD</sequence>
<dbReference type="SUPFAM" id="SSF53254">
    <property type="entry name" value="Phosphoglycerate mutase-like"/>
    <property type="match status" value="1"/>
</dbReference>
<proteinExistence type="predicted"/>
<evidence type="ECO:0000256" key="3">
    <source>
        <dbReference type="PIRSR" id="PIRSR613078-2"/>
    </source>
</evidence>
<dbReference type="SMART" id="SM00855">
    <property type="entry name" value="PGAM"/>
    <property type="match status" value="1"/>
</dbReference>
<dbReference type="GO" id="GO:0043456">
    <property type="term" value="P:regulation of pentose-phosphate shunt"/>
    <property type="evidence" value="ECO:0007669"/>
    <property type="project" value="TreeGrafter"/>
</dbReference>
<dbReference type="InterPro" id="IPR013078">
    <property type="entry name" value="His_Pase_superF_clade-1"/>
</dbReference>
<name>Q2RS85_RHORT</name>
<dbReference type="EMBL" id="CP000230">
    <property type="protein sequence ID" value="ABC23010.1"/>
    <property type="molecule type" value="Genomic_DNA"/>
</dbReference>
<dbReference type="InterPro" id="IPR029033">
    <property type="entry name" value="His_PPase_superfam"/>
</dbReference>
<dbReference type="Gene3D" id="3.40.50.1240">
    <property type="entry name" value="Phosphoglycerate mutase-like"/>
    <property type="match status" value="1"/>
</dbReference>